<proteinExistence type="predicted"/>
<dbReference type="Proteomes" id="UP000199236">
    <property type="component" value="Unassembled WGS sequence"/>
</dbReference>
<gene>
    <name evidence="1" type="ORF">SAMN04488056_102523</name>
</gene>
<reference evidence="1 2" key="1">
    <citation type="submission" date="2016-10" db="EMBL/GenBank/DDBJ databases">
        <authorList>
            <person name="de Groot N.N."/>
        </authorList>
    </citation>
    <scope>NUCLEOTIDE SEQUENCE [LARGE SCALE GENOMIC DNA]</scope>
    <source>
        <strain evidence="1 2">CGMCC 1.9157</strain>
    </source>
</reference>
<protein>
    <submittedName>
        <fullName evidence="1">Uncharacterized protein</fullName>
    </submittedName>
</protein>
<accession>A0A1I5D9C8</accession>
<dbReference type="AlphaFoldDB" id="A0A1I5D9C8"/>
<keyword evidence="2" id="KW-1185">Reference proteome</keyword>
<organism evidence="1 2">
    <name type="scientific">Cohaesibacter marisflavi</name>
    <dbReference type="NCBI Taxonomy" id="655353"/>
    <lineage>
        <taxon>Bacteria</taxon>
        <taxon>Pseudomonadati</taxon>
        <taxon>Pseudomonadota</taxon>
        <taxon>Alphaproteobacteria</taxon>
        <taxon>Hyphomicrobiales</taxon>
        <taxon>Cohaesibacteraceae</taxon>
    </lineage>
</organism>
<name>A0A1I5D9C8_9HYPH</name>
<evidence type="ECO:0000313" key="1">
    <source>
        <dbReference type="EMBL" id="SFN95864.1"/>
    </source>
</evidence>
<dbReference type="STRING" id="655353.SAMN04488056_102523"/>
<evidence type="ECO:0000313" key="2">
    <source>
        <dbReference type="Proteomes" id="UP000199236"/>
    </source>
</evidence>
<dbReference type="EMBL" id="FOVR01000002">
    <property type="protein sequence ID" value="SFN95864.1"/>
    <property type="molecule type" value="Genomic_DNA"/>
</dbReference>
<sequence>MRTNYRYTGVISSLKSHKAEHRHQHEIVPHLWSALKSRGTGHNDE</sequence>